<sequence>MRIQFGWITRTTGTKDQRKKHPHFSGAMLHNSLSITCPKLPSSSFPANFTSDSHPTYFSCKPGTYRFSKCKIFSKQIFIDKDNEESADLFLQNNSFADFMRFKRGDHGKLQTAVVSYRKKFPWSLLQPFLQVDLFSTIHIADKEYFATLQKELELYDCVLYEMVASRESLESRRNMAAKNKLKGSYARGFNIIGCIQRQMAKLLMLDFQLDCLEYQAENWYHADLDFETFKLLQLEKGESFLTFARDMTLRSTKAIMKQSSIPEDLGPWRSKLLWASRVLPMPLLGLVIIGSLCADGGSQTAEYPELQALSKLDFGAAMKVFLAKRLTSEFIQVTADVEEGSVIIGERNKAAIKALDRAIGDGHNKIAILYGGGHMPDLGRRLREEFDLVPSQVQWITAWSIRNKNMTSKSFPFLKTMAEVLGWPLNRYQTLALLIFSSVLALDLWFWELFFGTTANWISQIASDIFQHIDSAQNDVIHFV</sequence>
<comment type="caution">
    <text evidence="1">The sequence shown here is derived from an EMBL/GenBank/DDBJ whole genome shotgun (WGS) entry which is preliminary data.</text>
</comment>
<evidence type="ECO:0000313" key="2">
    <source>
        <dbReference type="Proteomes" id="UP001604277"/>
    </source>
</evidence>
<proteinExistence type="predicted"/>
<dbReference type="AlphaFoldDB" id="A0ABD1WZ60"/>
<dbReference type="Proteomes" id="UP001604277">
    <property type="component" value="Unassembled WGS sequence"/>
</dbReference>
<gene>
    <name evidence="1" type="ORF">Fot_07592</name>
</gene>
<name>A0ABD1WZ60_9LAMI</name>
<dbReference type="PANTHER" id="PTHR35757:SF1">
    <property type="entry name" value="THERMOSOME SUBUNIT GAMMA"/>
    <property type="match status" value="1"/>
</dbReference>
<evidence type="ECO:0008006" key="3">
    <source>
        <dbReference type="Google" id="ProtNLM"/>
    </source>
</evidence>
<evidence type="ECO:0000313" key="1">
    <source>
        <dbReference type="EMBL" id="KAL2553973.1"/>
    </source>
</evidence>
<keyword evidence="2" id="KW-1185">Reference proteome</keyword>
<dbReference type="PANTHER" id="PTHR35757">
    <property type="entry name" value="THERMOSOME SUBUNIT GAMMA"/>
    <property type="match status" value="1"/>
</dbReference>
<organism evidence="1 2">
    <name type="scientific">Forsythia ovata</name>
    <dbReference type="NCBI Taxonomy" id="205694"/>
    <lineage>
        <taxon>Eukaryota</taxon>
        <taxon>Viridiplantae</taxon>
        <taxon>Streptophyta</taxon>
        <taxon>Embryophyta</taxon>
        <taxon>Tracheophyta</taxon>
        <taxon>Spermatophyta</taxon>
        <taxon>Magnoliopsida</taxon>
        <taxon>eudicotyledons</taxon>
        <taxon>Gunneridae</taxon>
        <taxon>Pentapetalae</taxon>
        <taxon>asterids</taxon>
        <taxon>lamiids</taxon>
        <taxon>Lamiales</taxon>
        <taxon>Oleaceae</taxon>
        <taxon>Forsythieae</taxon>
        <taxon>Forsythia</taxon>
    </lineage>
</organism>
<reference evidence="2" key="1">
    <citation type="submission" date="2024-07" db="EMBL/GenBank/DDBJ databases">
        <title>Two chromosome-level genome assemblies of Korean endemic species Abeliophyllum distichum and Forsythia ovata (Oleaceae).</title>
        <authorList>
            <person name="Jang H."/>
        </authorList>
    </citation>
    <scope>NUCLEOTIDE SEQUENCE [LARGE SCALE GENOMIC DNA]</scope>
</reference>
<protein>
    <recommendedName>
        <fullName evidence="3">Thermosome subunit gamma</fullName>
    </recommendedName>
</protein>
<dbReference type="EMBL" id="JBFOLJ010000002">
    <property type="protein sequence ID" value="KAL2553973.1"/>
    <property type="molecule type" value="Genomic_DNA"/>
</dbReference>
<accession>A0ABD1WZ60</accession>